<keyword evidence="2" id="KW-1185">Reference proteome</keyword>
<evidence type="ECO:0000313" key="2">
    <source>
        <dbReference type="Proteomes" id="UP000500930"/>
    </source>
</evidence>
<dbReference type="EMBL" id="CP046391">
    <property type="protein sequence ID" value="QJC27283.1"/>
    <property type="molecule type" value="Genomic_DNA"/>
</dbReference>
<protein>
    <submittedName>
        <fullName evidence="1">Uncharacterized protein</fullName>
    </submittedName>
</protein>
<name>A0A858PXG2_9RICK</name>
<reference evidence="1 2" key="1">
    <citation type="journal article" date="2020" name="Pathogens">
        <title>First Whole Genome Sequence of Anaplasma platys, an Obligate Intracellular Rickettsial Pathogen of Dogs.</title>
        <authorList>
            <person name="Llanes A."/>
            <person name="Rajeev S."/>
        </authorList>
    </citation>
    <scope>NUCLEOTIDE SEQUENCE [LARGE SCALE GENOMIC DNA]</scope>
    <source>
        <strain evidence="1 2">S3</strain>
    </source>
</reference>
<evidence type="ECO:0000313" key="1">
    <source>
        <dbReference type="EMBL" id="QJC27283.1"/>
    </source>
</evidence>
<accession>A0A858PXG2</accession>
<proteinExistence type="predicted"/>
<dbReference type="Proteomes" id="UP000500930">
    <property type="component" value="Chromosome"/>
</dbReference>
<dbReference type="KEGG" id="aplt:ANPL_00835"/>
<gene>
    <name evidence="1" type="ORF">ANPL_00835</name>
</gene>
<organism evidence="1 2">
    <name type="scientific">Anaplasma platys</name>
    <dbReference type="NCBI Taxonomy" id="949"/>
    <lineage>
        <taxon>Bacteria</taxon>
        <taxon>Pseudomonadati</taxon>
        <taxon>Pseudomonadota</taxon>
        <taxon>Alphaproteobacteria</taxon>
        <taxon>Rickettsiales</taxon>
        <taxon>Anaplasmataceae</taxon>
        <taxon>Anaplasma</taxon>
    </lineage>
</organism>
<sequence>MRLKSLSKRNSPECNYCSPFGPKPQRRRATNFCLKRHAGVVFLGDGQVYGVVRKRYLMYFCILLFNVAVCVHC</sequence>
<dbReference type="AlphaFoldDB" id="A0A858PXG2"/>